<reference evidence="1" key="1">
    <citation type="journal article" date="2023" name="IScience">
        <title>Live-bearing cockroach genome reveals convergent evolutionary mechanisms linked to viviparity in insects and beyond.</title>
        <authorList>
            <person name="Fouks B."/>
            <person name="Harrison M.C."/>
            <person name="Mikhailova A.A."/>
            <person name="Marchal E."/>
            <person name="English S."/>
            <person name="Carruthers M."/>
            <person name="Jennings E.C."/>
            <person name="Chiamaka E.L."/>
            <person name="Frigard R.A."/>
            <person name="Pippel M."/>
            <person name="Attardo G.M."/>
            <person name="Benoit J.B."/>
            <person name="Bornberg-Bauer E."/>
            <person name="Tobe S.S."/>
        </authorList>
    </citation>
    <scope>NUCLEOTIDE SEQUENCE</scope>
    <source>
        <strain evidence="1">Stay&amp;Tobe</strain>
    </source>
</reference>
<evidence type="ECO:0000313" key="1">
    <source>
        <dbReference type="EMBL" id="KAJ9586781.1"/>
    </source>
</evidence>
<evidence type="ECO:0000313" key="2">
    <source>
        <dbReference type="Proteomes" id="UP001233999"/>
    </source>
</evidence>
<feature type="non-terminal residue" evidence="1">
    <location>
        <position position="103"/>
    </location>
</feature>
<reference evidence="1" key="2">
    <citation type="submission" date="2023-05" db="EMBL/GenBank/DDBJ databases">
        <authorList>
            <person name="Fouks B."/>
        </authorList>
    </citation>
    <scope>NUCLEOTIDE SEQUENCE</scope>
    <source>
        <strain evidence="1">Stay&amp;Tobe</strain>
        <tissue evidence="1">Testes</tissue>
    </source>
</reference>
<proteinExistence type="predicted"/>
<protein>
    <submittedName>
        <fullName evidence="1">Uncharacterized protein</fullName>
    </submittedName>
</protein>
<feature type="non-terminal residue" evidence="1">
    <location>
        <position position="1"/>
    </location>
</feature>
<keyword evidence="2" id="KW-1185">Reference proteome</keyword>
<dbReference type="Proteomes" id="UP001233999">
    <property type="component" value="Unassembled WGS sequence"/>
</dbReference>
<name>A0AAD8EE70_DIPPU</name>
<accession>A0AAD8EE70</accession>
<comment type="caution">
    <text evidence="1">The sequence shown here is derived from an EMBL/GenBank/DDBJ whole genome shotgun (WGS) entry which is preliminary data.</text>
</comment>
<organism evidence="1 2">
    <name type="scientific">Diploptera punctata</name>
    <name type="common">Pacific beetle cockroach</name>
    <dbReference type="NCBI Taxonomy" id="6984"/>
    <lineage>
        <taxon>Eukaryota</taxon>
        <taxon>Metazoa</taxon>
        <taxon>Ecdysozoa</taxon>
        <taxon>Arthropoda</taxon>
        <taxon>Hexapoda</taxon>
        <taxon>Insecta</taxon>
        <taxon>Pterygota</taxon>
        <taxon>Neoptera</taxon>
        <taxon>Polyneoptera</taxon>
        <taxon>Dictyoptera</taxon>
        <taxon>Blattodea</taxon>
        <taxon>Blaberoidea</taxon>
        <taxon>Blaberidae</taxon>
        <taxon>Diplopterinae</taxon>
        <taxon>Diploptera</taxon>
    </lineage>
</organism>
<dbReference type="AlphaFoldDB" id="A0AAD8EE70"/>
<gene>
    <name evidence="1" type="ORF">L9F63_019627</name>
</gene>
<dbReference type="EMBL" id="JASPKZ010006843">
    <property type="protein sequence ID" value="KAJ9586781.1"/>
    <property type="molecule type" value="Genomic_DNA"/>
</dbReference>
<sequence length="103" mass="11859">CVISETDINWRPSFIGDTPEHFQLFGRPKCSGEGVYILNPTPESPLHFWFLEDGRIASHAFKEPVPLEEYCWDTTRYEDGGHIPNVVYCKKWQGKTTLQTGEL</sequence>